<comment type="caution">
    <text evidence="2">The sequence shown here is derived from an EMBL/GenBank/DDBJ whole genome shotgun (WGS) entry which is preliminary data.</text>
</comment>
<proteinExistence type="predicted"/>
<name>A0A444J910_9BACT</name>
<keyword evidence="1" id="KW-0732">Signal</keyword>
<dbReference type="SUPFAM" id="SSF89392">
    <property type="entry name" value="Prokaryotic lipoproteins and lipoprotein localization factors"/>
    <property type="match status" value="1"/>
</dbReference>
<dbReference type="Gene3D" id="2.50.20.10">
    <property type="entry name" value="Lipoprotein localisation LolA/LolB/LppX"/>
    <property type="match status" value="1"/>
</dbReference>
<dbReference type="Proteomes" id="UP000288086">
    <property type="component" value="Unassembled WGS sequence"/>
</dbReference>
<dbReference type="InterPro" id="IPR029046">
    <property type="entry name" value="LolA/LolB/LppX"/>
</dbReference>
<dbReference type="AlphaFoldDB" id="A0A444J910"/>
<gene>
    <name evidence="2" type="ORF">VT98_10366</name>
</gene>
<evidence type="ECO:0000313" key="3">
    <source>
        <dbReference type="Proteomes" id="UP000288086"/>
    </source>
</evidence>
<feature type="non-terminal residue" evidence="2">
    <location>
        <position position="1"/>
    </location>
</feature>
<accession>A0A444J910</accession>
<dbReference type="EMBL" id="MTKP01000036">
    <property type="protein sequence ID" value="RWX49539.1"/>
    <property type="molecule type" value="Genomic_DNA"/>
</dbReference>
<protein>
    <submittedName>
        <fullName evidence="2">Uncharacterized protein</fullName>
    </submittedName>
</protein>
<reference evidence="2 3" key="1">
    <citation type="submission" date="2017-01" db="EMBL/GenBank/DDBJ databases">
        <title>The cable genome- insights into the physiology and evolution of filamentous bacteria capable of sulfide oxidation via long distance electron transfer.</title>
        <authorList>
            <person name="Schreiber L."/>
            <person name="Bjerg J.T."/>
            <person name="Boggild A."/>
            <person name="Van De Vossenberg J."/>
            <person name="Meysman F."/>
            <person name="Nielsen L.P."/>
            <person name="Schramm A."/>
            <person name="Kjeldsen K.U."/>
        </authorList>
    </citation>
    <scope>NUCLEOTIDE SEQUENCE [LARGE SCALE GENOMIC DNA]</scope>
    <source>
        <strain evidence="2">A1</strain>
    </source>
</reference>
<evidence type="ECO:0000256" key="1">
    <source>
        <dbReference type="ARBA" id="ARBA00022729"/>
    </source>
</evidence>
<keyword evidence="3" id="KW-1185">Reference proteome</keyword>
<evidence type="ECO:0000313" key="2">
    <source>
        <dbReference type="EMBL" id="RWX49539.1"/>
    </source>
</evidence>
<organism evidence="2 3">
    <name type="scientific">Candidatus Electrothrix communis</name>
    <dbReference type="NCBI Taxonomy" id="1859133"/>
    <lineage>
        <taxon>Bacteria</taxon>
        <taxon>Pseudomonadati</taxon>
        <taxon>Thermodesulfobacteriota</taxon>
        <taxon>Desulfobulbia</taxon>
        <taxon>Desulfobulbales</taxon>
        <taxon>Desulfobulbaceae</taxon>
        <taxon>Candidatus Electrothrix</taxon>
    </lineage>
</organism>
<sequence length="96" mass="10635">LALHQVVLTEISSWLDGRFTENELFSVSFPDSSTVLLAPKDQAFANLIEKIELKLADQQGLLDRVTIIEGPGATTVMSFSNRVLNQNIPTTSFTQR</sequence>